<evidence type="ECO:0000256" key="2">
    <source>
        <dbReference type="ARBA" id="ARBA00023008"/>
    </source>
</evidence>
<gene>
    <name evidence="7" type="ORF">QBC33DRAFT_593642</name>
</gene>
<protein>
    <submittedName>
        <fullName evidence="7">Cupredoxin</fullName>
    </submittedName>
</protein>
<evidence type="ECO:0000313" key="7">
    <source>
        <dbReference type="EMBL" id="KAK1764914.1"/>
    </source>
</evidence>
<reference evidence="7" key="1">
    <citation type="submission" date="2023-06" db="EMBL/GenBank/DDBJ databases">
        <title>Genome-scale phylogeny and comparative genomics of the fungal order Sordariales.</title>
        <authorList>
            <consortium name="Lawrence Berkeley National Laboratory"/>
            <person name="Hensen N."/>
            <person name="Bonometti L."/>
            <person name="Westerberg I."/>
            <person name="Brannstrom I.O."/>
            <person name="Guillou S."/>
            <person name="Cros-Aarteil S."/>
            <person name="Calhoun S."/>
            <person name="Haridas S."/>
            <person name="Kuo A."/>
            <person name="Mondo S."/>
            <person name="Pangilinan J."/>
            <person name="Riley R."/>
            <person name="Labutti K."/>
            <person name="Andreopoulos B."/>
            <person name="Lipzen A."/>
            <person name="Chen C."/>
            <person name="Yanf M."/>
            <person name="Daum C."/>
            <person name="Ng V."/>
            <person name="Clum A."/>
            <person name="Steindorff A."/>
            <person name="Ohm R."/>
            <person name="Martin F."/>
            <person name="Silar P."/>
            <person name="Natvig D."/>
            <person name="Lalanne C."/>
            <person name="Gautier V."/>
            <person name="Ament-Velasquez S.L."/>
            <person name="Kruys A."/>
            <person name="Hutchinson M.I."/>
            <person name="Powell A.J."/>
            <person name="Barry K."/>
            <person name="Miller A.N."/>
            <person name="Grigoriev I.V."/>
            <person name="Debuchy R."/>
            <person name="Gladieux P."/>
            <person name="Thoren M.H."/>
            <person name="Johannesson H."/>
        </authorList>
    </citation>
    <scope>NUCLEOTIDE SEQUENCE</scope>
    <source>
        <strain evidence="7">8032-3</strain>
    </source>
</reference>
<dbReference type="SUPFAM" id="SSF49503">
    <property type="entry name" value="Cupredoxins"/>
    <property type="match status" value="3"/>
</dbReference>
<accession>A0AAJ0BXG5</accession>
<organism evidence="7 8">
    <name type="scientific">Phialemonium atrogriseum</name>
    <dbReference type="NCBI Taxonomy" id="1093897"/>
    <lineage>
        <taxon>Eukaryota</taxon>
        <taxon>Fungi</taxon>
        <taxon>Dikarya</taxon>
        <taxon>Ascomycota</taxon>
        <taxon>Pezizomycotina</taxon>
        <taxon>Sordariomycetes</taxon>
        <taxon>Sordariomycetidae</taxon>
        <taxon>Cephalothecales</taxon>
        <taxon>Cephalothecaceae</taxon>
        <taxon>Phialemonium</taxon>
    </lineage>
</organism>
<dbReference type="PANTHER" id="PTHR48267:SF1">
    <property type="entry name" value="BILIRUBIN OXIDASE"/>
    <property type="match status" value="1"/>
</dbReference>
<sequence length="630" mass="70378">MFAHNLAVLALAISTLKGCVAQGVVQKHPPSNGPPSNIPPEEAAALESIVEDDPNDIFTLKKSDWLSPEYNLIYKVALPIPPVKQPNKIITNPVTGKDIWYYEMEIKPFTQSVYPNLRPAKLVGYDGISPGPTIIIPRGTESIVRFVNNAAIENSVHLHGSPSRAPFDGWAEDVTQPGEYKDYYYPNQQSARMLWYHDHAMHVTAENAYMGQAGAYLIVDPAEDVLGLPSGYGVHDIPLVLSSKQYNSDGTLFSTNGETDSLWGDVIHVNGQPWPFLNVEPRKYRLRFLNAAVSRSFALYFALTESPNAKLPFQVIASDAGLLGHPVQVSHMYLSMAERYEIVFDFSSYAGKAIELRNLAKAGGIGTDDDYENTNKVMRFMVGSGPLAQPDTSVVPATLREVPFPPASTGIDHHFRFHRTNGEWRINGVGFADVQNRMLANVPRGTVEIWELENSSGGWSHPIHVHLVDFKVLSRTGNRAVMPYEAEGLKDVVWLGREETVLVEAHYAPWDGVYMFHCHNLIHEDNDMMAAFNVTALPDFGYNETSYIDPMEERWRAKPYQIADLRARTGVFSDQAITERVQFMASLDPYGHVEEMGNALDEYYGRGASAGARDLEHSPEPIPHYRRFQT</sequence>
<dbReference type="CDD" id="cd13866">
    <property type="entry name" value="CuRO_2_BOD"/>
    <property type="match status" value="1"/>
</dbReference>
<feature type="signal peptide" evidence="4">
    <location>
        <begin position="1"/>
        <end position="21"/>
    </location>
</feature>
<proteinExistence type="inferred from homology"/>
<dbReference type="GeneID" id="85314936"/>
<dbReference type="CDD" id="cd13889">
    <property type="entry name" value="CuRO_3_BOD"/>
    <property type="match status" value="1"/>
</dbReference>
<dbReference type="GO" id="GO:0016491">
    <property type="term" value="F:oxidoreductase activity"/>
    <property type="evidence" value="ECO:0007669"/>
    <property type="project" value="InterPro"/>
</dbReference>
<dbReference type="InterPro" id="IPR011706">
    <property type="entry name" value="Cu-oxidase_C"/>
</dbReference>
<dbReference type="Pfam" id="PF07731">
    <property type="entry name" value="Cu-oxidase_2"/>
    <property type="match status" value="1"/>
</dbReference>
<dbReference type="EMBL" id="MU839017">
    <property type="protein sequence ID" value="KAK1764914.1"/>
    <property type="molecule type" value="Genomic_DNA"/>
</dbReference>
<comment type="caution">
    <text evidence="7">The sequence shown here is derived from an EMBL/GenBank/DDBJ whole genome shotgun (WGS) entry which is preliminary data.</text>
</comment>
<evidence type="ECO:0000313" key="8">
    <source>
        <dbReference type="Proteomes" id="UP001244011"/>
    </source>
</evidence>
<evidence type="ECO:0000259" key="6">
    <source>
        <dbReference type="Pfam" id="PF07732"/>
    </source>
</evidence>
<keyword evidence="4" id="KW-0732">Signal</keyword>
<feature type="chain" id="PRO_5042508444" evidence="4">
    <location>
        <begin position="22"/>
        <end position="630"/>
    </location>
</feature>
<dbReference type="PANTHER" id="PTHR48267">
    <property type="entry name" value="CUPREDOXIN SUPERFAMILY PROTEIN"/>
    <property type="match status" value="1"/>
</dbReference>
<dbReference type="InterPro" id="IPR008972">
    <property type="entry name" value="Cupredoxin"/>
</dbReference>
<dbReference type="RefSeq" id="XP_060281127.1">
    <property type="nucleotide sequence ID" value="XM_060431749.1"/>
</dbReference>
<feature type="region of interest" description="Disordered" evidence="3">
    <location>
        <begin position="611"/>
        <end position="630"/>
    </location>
</feature>
<keyword evidence="8" id="KW-1185">Reference proteome</keyword>
<comment type="similarity">
    <text evidence="1">Belongs to the multicopper oxidase family.</text>
</comment>
<dbReference type="AlphaFoldDB" id="A0AAJ0BXG5"/>
<feature type="domain" description="Plastocyanin-like" evidence="5">
    <location>
        <begin position="415"/>
        <end position="535"/>
    </location>
</feature>
<dbReference type="InterPro" id="IPR011707">
    <property type="entry name" value="Cu-oxidase-like_N"/>
</dbReference>
<dbReference type="Proteomes" id="UP001244011">
    <property type="component" value="Unassembled WGS sequence"/>
</dbReference>
<evidence type="ECO:0000256" key="3">
    <source>
        <dbReference type="SAM" id="MobiDB-lite"/>
    </source>
</evidence>
<evidence type="ECO:0000259" key="5">
    <source>
        <dbReference type="Pfam" id="PF07731"/>
    </source>
</evidence>
<keyword evidence="2" id="KW-0186">Copper</keyword>
<dbReference type="InterPro" id="IPR045087">
    <property type="entry name" value="Cu-oxidase_fam"/>
</dbReference>
<dbReference type="Pfam" id="PF07732">
    <property type="entry name" value="Cu-oxidase_3"/>
    <property type="match status" value="1"/>
</dbReference>
<dbReference type="Gene3D" id="2.60.40.420">
    <property type="entry name" value="Cupredoxins - blue copper proteins"/>
    <property type="match status" value="3"/>
</dbReference>
<dbReference type="GO" id="GO:0005507">
    <property type="term" value="F:copper ion binding"/>
    <property type="evidence" value="ECO:0007669"/>
    <property type="project" value="InterPro"/>
</dbReference>
<name>A0AAJ0BXG5_9PEZI</name>
<evidence type="ECO:0000256" key="4">
    <source>
        <dbReference type="SAM" id="SignalP"/>
    </source>
</evidence>
<feature type="domain" description="Plastocyanin-like" evidence="6">
    <location>
        <begin position="117"/>
        <end position="222"/>
    </location>
</feature>
<evidence type="ECO:0000256" key="1">
    <source>
        <dbReference type="ARBA" id="ARBA00010609"/>
    </source>
</evidence>